<reference evidence="1 2" key="1">
    <citation type="journal article" date="2017" name="Nat. Commun.">
        <title>Genome assembly with in vitro proximity ligation data and whole-genome triplication in lettuce.</title>
        <authorList>
            <person name="Reyes-Chin-Wo S."/>
            <person name="Wang Z."/>
            <person name="Yang X."/>
            <person name="Kozik A."/>
            <person name="Arikit S."/>
            <person name="Song C."/>
            <person name="Xia L."/>
            <person name="Froenicke L."/>
            <person name="Lavelle D.O."/>
            <person name="Truco M.J."/>
            <person name="Xia R."/>
            <person name="Zhu S."/>
            <person name="Xu C."/>
            <person name="Xu H."/>
            <person name="Xu X."/>
            <person name="Cox K."/>
            <person name="Korf I."/>
            <person name="Meyers B.C."/>
            <person name="Michelmore R.W."/>
        </authorList>
    </citation>
    <scope>NUCLEOTIDE SEQUENCE [LARGE SCALE GENOMIC DNA]</scope>
    <source>
        <strain evidence="2">cv. Salinas</strain>
        <tissue evidence="1">Seedlings</tissue>
    </source>
</reference>
<gene>
    <name evidence="1" type="ORF">LSAT_V11C100006520</name>
</gene>
<keyword evidence="2" id="KW-1185">Reference proteome</keyword>
<comment type="caution">
    <text evidence="1">The sequence shown here is derived from an EMBL/GenBank/DDBJ whole genome shotgun (WGS) entry which is preliminary data.</text>
</comment>
<accession>A0A9R1WKC0</accession>
<organism evidence="1 2">
    <name type="scientific">Lactuca sativa</name>
    <name type="common">Garden lettuce</name>
    <dbReference type="NCBI Taxonomy" id="4236"/>
    <lineage>
        <taxon>Eukaryota</taxon>
        <taxon>Viridiplantae</taxon>
        <taxon>Streptophyta</taxon>
        <taxon>Embryophyta</taxon>
        <taxon>Tracheophyta</taxon>
        <taxon>Spermatophyta</taxon>
        <taxon>Magnoliopsida</taxon>
        <taxon>eudicotyledons</taxon>
        <taxon>Gunneridae</taxon>
        <taxon>Pentapetalae</taxon>
        <taxon>asterids</taxon>
        <taxon>campanulids</taxon>
        <taxon>Asterales</taxon>
        <taxon>Asteraceae</taxon>
        <taxon>Cichorioideae</taxon>
        <taxon>Cichorieae</taxon>
        <taxon>Lactucinae</taxon>
        <taxon>Lactuca</taxon>
    </lineage>
</organism>
<dbReference type="PANTHER" id="PTHR31973">
    <property type="entry name" value="POLYPROTEIN, PUTATIVE-RELATED"/>
    <property type="match status" value="1"/>
</dbReference>
<sequence>MDYTIVVSSPGHLKGNTSGRKYIDSIVSYLDRVDISVHELDDMLLLKNWNLRVSPEMNRKKPCIREVGSSSRKLDLNHPVNYVVEQSHVIDMDEGHDHSKTYGNLVNHEVESGEPMESYHVDCNFQDVEEPSCHVDGRVYNVRVDEVQQFIEVMVSDDNRDAFYSKSGDGFDNSRYDFDDNISEFHSAVDVDEHGILNKHTKTAGNDIVDEELEVIDTDDYQFKGFHEDDRNRMLKELSRSTTCSHVEVYLKPFRVGLTFKTKAEVKNYKNSHVVKTMSNLRIPIKSLHKELCKKLELGMTIQKVVRAKTIVDRIVSRDYQVQYGHLRDYVLELQNTSPGTTVRIDVTTRTFRRIYIFSGALKLGFKSGLRDFLEVDGTFLKGLYLGQVLTVVGLD</sequence>
<proteinExistence type="predicted"/>
<dbReference type="Proteomes" id="UP000235145">
    <property type="component" value="Unassembled WGS sequence"/>
</dbReference>
<name>A0A9R1WKC0_LACSA</name>
<evidence type="ECO:0000313" key="1">
    <source>
        <dbReference type="EMBL" id="KAJ0225583.1"/>
    </source>
</evidence>
<dbReference type="AlphaFoldDB" id="A0A9R1WKC0"/>
<dbReference type="PANTHER" id="PTHR31973:SF190">
    <property type="entry name" value="MULE TRANSPOSASE DOMAIN-CONTAINING PROTEIN"/>
    <property type="match status" value="1"/>
</dbReference>
<protein>
    <submittedName>
        <fullName evidence="1">Uncharacterized protein</fullName>
    </submittedName>
</protein>
<dbReference type="EMBL" id="NBSK02000001">
    <property type="protein sequence ID" value="KAJ0225583.1"/>
    <property type="molecule type" value="Genomic_DNA"/>
</dbReference>
<evidence type="ECO:0000313" key="2">
    <source>
        <dbReference type="Proteomes" id="UP000235145"/>
    </source>
</evidence>